<organism evidence="2 3">
    <name type="scientific">Trichechus manatus latirostris</name>
    <name type="common">Florida manatee</name>
    <dbReference type="NCBI Taxonomy" id="127582"/>
    <lineage>
        <taxon>Eukaryota</taxon>
        <taxon>Metazoa</taxon>
        <taxon>Chordata</taxon>
        <taxon>Craniata</taxon>
        <taxon>Vertebrata</taxon>
        <taxon>Euteleostomi</taxon>
        <taxon>Mammalia</taxon>
        <taxon>Eutheria</taxon>
        <taxon>Afrotheria</taxon>
        <taxon>Sirenia</taxon>
        <taxon>Trichechidae</taxon>
        <taxon>Trichechus</taxon>
    </lineage>
</organism>
<dbReference type="Proteomes" id="UP000248480">
    <property type="component" value="Unplaced"/>
</dbReference>
<feature type="transmembrane region" description="Helical" evidence="1">
    <location>
        <begin position="20"/>
        <end position="42"/>
    </location>
</feature>
<accession>A0A2Y9RLQ2</accession>
<evidence type="ECO:0000313" key="2">
    <source>
        <dbReference type="Proteomes" id="UP000248480"/>
    </source>
</evidence>
<dbReference type="AlphaFoldDB" id="A0A2Y9RLQ2"/>
<keyword evidence="1" id="KW-0472">Membrane</keyword>
<name>A0A2Y9RLQ2_TRIMA</name>
<protein>
    <submittedName>
        <fullName evidence="3">Docosahexaenoic acid omega-hydroxylase CYP4F3-like</fullName>
    </submittedName>
</protein>
<evidence type="ECO:0000313" key="3">
    <source>
        <dbReference type="RefSeq" id="XP_023594561.1"/>
    </source>
</evidence>
<dbReference type="RefSeq" id="XP_023594561.1">
    <property type="nucleotide sequence ID" value="XM_023738793.1"/>
</dbReference>
<keyword evidence="1" id="KW-0812">Transmembrane</keyword>
<evidence type="ECO:0000256" key="1">
    <source>
        <dbReference type="SAM" id="Phobius"/>
    </source>
</evidence>
<dbReference type="STRING" id="127582.A0A2Y9RLQ2"/>
<dbReference type="GeneID" id="101356147"/>
<gene>
    <name evidence="3" type="primary">LOC101356147</name>
</gene>
<dbReference type="InParanoid" id="A0A2Y9RLQ2"/>
<keyword evidence="1" id="KW-1133">Transmembrane helix</keyword>
<proteinExistence type="predicted"/>
<keyword evidence="2" id="KW-1185">Reference proteome</keyword>
<dbReference type="KEGG" id="tmu:101356147"/>
<reference evidence="3" key="1">
    <citation type="submission" date="2025-08" db="UniProtKB">
        <authorList>
            <consortium name="RefSeq"/>
        </authorList>
    </citation>
    <scope>IDENTIFICATION</scope>
</reference>
<sequence length="134" mass="15292">MSLLKLSWLGLWPGAASLWLILLLAMASWLLVHVLVWTYTFYDNCHCLRCFPQPPLRNWFLGHLDLIQNSEEGLQYTQGLASTFGDVCYWWVGPLHAIIRVLHPTFIKPVLLAPGECLHLGPFGDGLEHIWAQL</sequence>